<evidence type="ECO:0000256" key="3">
    <source>
        <dbReference type="ARBA" id="ARBA00022833"/>
    </source>
</evidence>
<dbReference type="GO" id="GO:0000981">
    <property type="term" value="F:DNA-binding transcription factor activity, RNA polymerase II-specific"/>
    <property type="evidence" value="ECO:0007669"/>
    <property type="project" value="InterPro"/>
</dbReference>
<dbReference type="GO" id="GO:0045944">
    <property type="term" value="P:positive regulation of transcription by RNA polymerase II"/>
    <property type="evidence" value="ECO:0007669"/>
    <property type="project" value="TreeGrafter"/>
</dbReference>
<keyword evidence="4" id="KW-0805">Transcription regulation</keyword>
<sequence>MEKMSKTVCKLCRQRKTRCNRKLPKCDYCVKADVECQYVKDKSKPGLRAGYVTALEERLSTSSSFVQGSTNGGL</sequence>
<dbReference type="Pfam" id="PF00172">
    <property type="entry name" value="Zn_clus"/>
    <property type="match status" value="1"/>
</dbReference>
<evidence type="ECO:0000256" key="6">
    <source>
        <dbReference type="ARBA" id="ARBA00023163"/>
    </source>
</evidence>
<dbReference type="PROSITE" id="PS50048">
    <property type="entry name" value="ZN2_CY6_FUNGAL_2"/>
    <property type="match status" value="1"/>
</dbReference>
<dbReference type="CDD" id="cd00067">
    <property type="entry name" value="GAL4"/>
    <property type="match status" value="1"/>
</dbReference>
<dbReference type="PANTHER" id="PTHR47782">
    <property type="entry name" value="ZN(II)2CYS6 TRANSCRIPTION FACTOR (EUROFUNG)-RELATED"/>
    <property type="match status" value="1"/>
</dbReference>
<evidence type="ECO:0000256" key="1">
    <source>
        <dbReference type="ARBA" id="ARBA00004123"/>
    </source>
</evidence>
<proteinExistence type="predicted"/>
<keyword evidence="5" id="KW-0238">DNA-binding</keyword>
<dbReference type="AlphaFoldDB" id="A0A6A5UT77"/>
<evidence type="ECO:0000256" key="2">
    <source>
        <dbReference type="ARBA" id="ARBA00022723"/>
    </source>
</evidence>
<dbReference type="EMBL" id="ML976793">
    <property type="protein sequence ID" value="KAF1964327.1"/>
    <property type="molecule type" value="Genomic_DNA"/>
</dbReference>
<name>A0A6A5UT77_9PLEO</name>
<dbReference type="Gene3D" id="4.10.240.10">
    <property type="entry name" value="Zn(2)-C6 fungal-type DNA-binding domain"/>
    <property type="match status" value="1"/>
</dbReference>
<dbReference type="OrthoDB" id="3862662at2759"/>
<dbReference type="GO" id="GO:0005634">
    <property type="term" value="C:nucleus"/>
    <property type="evidence" value="ECO:0007669"/>
    <property type="project" value="UniProtKB-SubCell"/>
</dbReference>
<dbReference type="SUPFAM" id="SSF57701">
    <property type="entry name" value="Zn2/Cys6 DNA-binding domain"/>
    <property type="match status" value="1"/>
</dbReference>
<dbReference type="SMART" id="SM00066">
    <property type="entry name" value="GAL4"/>
    <property type="match status" value="1"/>
</dbReference>
<evidence type="ECO:0000313" key="9">
    <source>
        <dbReference type="EMBL" id="KAF1964327.1"/>
    </source>
</evidence>
<keyword evidence="7" id="KW-0539">Nucleus</keyword>
<evidence type="ECO:0000259" key="8">
    <source>
        <dbReference type="PROSITE" id="PS50048"/>
    </source>
</evidence>
<keyword evidence="10" id="KW-1185">Reference proteome</keyword>
<dbReference type="InterPro" id="IPR052202">
    <property type="entry name" value="Yeast_MetPath_Reg"/>
</dbReference>
<evidence type="ECO:0000313" key="10">
    <source>
        <dbReference type="Proteomes" id="UP000800036"/>
    </source>
</evidence>
<evidence type="ECO:0000256" key="4">
    <source>
        <dbReference type="ARBA" id="ARBA00023015"/>
    </source>
</evidence>
<comment type="subcellular location">
    <subcellularLocation>
        <location evidence="1">Nucleus</location>
    </subcellularLocation>
</comment>
<protein>
    <recommendedName>
        <fullName evidence="8">Zn(2)-C6 fungal-type domain-containing protein</fullName>
    </recommendedName>
</protein>
<dbReference type="PROSITE" id="PS00463">
    <property type="entry name" value="ZN2_CY6_FUNGAL_1"/>
    <property type="match status" value="1"/>
</dbReference>
<accession>A0A6A5UT77</accession>
<feature type="domain" description="Zn(2)-C6 fungal-type" evidence="8">
    <location>
        <begin position="8"/>
        <end position="38"/>
    </location>
</feature>
<evidence type="ECO:0000256" key="5">
    <source>
        <dbReference type="ARBA" id="ARBA00023125"/>
    </source>
</evidence>
<keyword evidence="2" id="KW-0479">Metal-binding</keyword>
<dbReference type="GO" id="GO:0043565">
    <property type="term" value="F:sequence-specific DNA binding"/>
    <property type="evidence" value="ECO:0007669"/>
    <property type="project" value="TreeGrafter"/>
</dbReference>
<dbReference type="InterPro" id="IPR001138">
    <property type="entry name" value="Zn2Cys6_DnaBD"/>
</dbReference>
<dbReference type="GO" id="GO:0008270">
    <property type="term" value="F:zinc ion binding"/>
    <property type="evidence" value="ECO:0007669"/>
    <property type="project" value="InterPro"/>
</dbReference>
<reference evidence="9" key="1">
    <citation type="journal article" date="2020" name="Stud. Mycol.">
        <title>101 Dothideomycetes genomes: a test case for predicting lifestyles and emergence of pathogens.</title>
        <authorList>
            <person name="Haridas S."/>
            <person name="Albert R."/>
            <person name="Binder M."/>
            <person name="Bloem J."/>
            <person name="Labutti K."/>
            <person name="Salamov A."/>
            <person name="Andreopoulos B."/>
            <person name="Baker S."/>
            <person name="Barry K."/>
            <person name="Bills G."/>
            <person name="Bluhm B."/>
            <person name="Cannon C."/>
            <person name="Castanera R."/>
            <person name="Culley D."/>
            <person name="Daum C."/>
            <person name="Ezra D."/>
            <person name="Gonzalez J."/>
            <person name="Henrissat B."/>
            <person name="Kuo A."/>
            <person name="Liang C."/>
            <person name="Lipzen A."/>
            <person name="Lutzoni F."/>
            <person name="Magnuson J."/>
            <person name="Mondo S."/>
            <person name="Nolan M."/>
            <person name="Ohm R."/>
            <person name="Pangilinan J."/>
            <person name="Park H.-J."/>
            <person name="Ramirez L."/>
            <person name="Alfaro M."/>
            <person name="Sun H."/>
            <person name="Tritt A."/>
            <person name="Yoshinaga Y."/>
            <person name="Zwiers L.-H."/>
            <person name="Turgeon B."/>
            <person name="Goodwin S."/>
            <person name="Spatafora J."/>
            <person name="Crous P."/>
            <person name="Grigoriev I."/>
        </authorList>
    </citation>
    <scope>NUCLEOTIDE SEQUENCE</scope>
    <source>
        <strain evidence="9">CBS 107.79</strain>
    </source>
</reference>
<keyword evidence="3" id="KW-0862">Zinc</keyword>
<gene>
    <name evidence="9" type="ORF">BU23DRAFT_64704</name>
</gene>
<dbReference type="PANTHER" id="PTHR47782:SF1">
    <property type="entry name" value="PYRIMIDINE PATHWAY REGULATORY PROTEIN 1"/>
    <property type="match status" value="1"/>
</dbReference>
<keyword evidence="6" id="KW-0804">Transcription</keyword>
<dbReference type="Proteomes" id="UP000800036">
    <property type="component" value="Unassembled WGS sequence"/>
</dbReference>
<dbReference type="InterPro" id="IPR036864">
    <property type="entry name" value="Zn2-C6_fun-type_DNA-bd_sf"/>
</dbReference>
<evidence type="ECO:0000256" key="7">
    <source>
        <dbReference type="ARBA" id="ARBA00023242"/>
    </source>
</evidence>
<organism evidence="9 10">
    <name type="scientific">Bimuria novae-zelandiae CBS 107.79</name>
    <dbReference type="NCBI Taxonomy" id="1447943"/>
    <lineage>
        <taxon>Eukaryota</taxon>
        <taxon>Fungi</taxon>
        <taxon>Dikarya</taxon>
        <taxon>Ascomycota</taxon>
        <taxon>Pezizomycotina</taxon>
        <taxon>Dothideomycetes</taxon>
        <taxon>Pleosporomycetidae</taxon>
        <taxon>Pleosporales</taxon>
        <taxon>Massarineae</taxon>
        <taxon>Didymosphaeriaceae</taxon>
        <taxon>Bimuria</taxon>
    </lineage>
</organism>